<evidence type="ECO:0000313" key="2">
    <source>
        <dbReference type="EMBL" id="CAG12948.1"/>
    </source>
</evidence>
<reference evidence="2" key="2">
    <citation type="submission" date="2004-02" db="EMBL/GenBank/DDBJ databases">
        <authorList>
            <consortium name="Genoscope"/>
            <consortium name="Whitehead Institute Centre for Genome Research"/>
        </authorList>
    </citation>
    <scope>NUCLEOTIDE SEQUENCE</scope>
</reference>
<dbReference type="EMBL" id="CAAE01015120">
    <property type="protein sequence ID" value="CAG12948.1"/>
    <property type="molecule type" value="Genomic_DNA"/>
</dbReference>
<evidence type="ECO:0000256" key="1">
    <source>
        <dbReference type="SAM" id="MobiDB-lite"/>
    </source>
</evidence>
<accession>Q4RF84</accession>
<name>Q4RF84_TETNG</name>
<reference evidence="2" key="1">
    <citation type="journal article" date="2004" name="Nature">
        <title>Genome duplication in the teleost fish Tetraodon nigroviridis reveals the early vertebrate proto-karyotype.</title>
        <authorList>
            <person name="Jaillon O."/>
            <person name="Aury J.-M."/>
            <person name="Brunet F."/>
            <person name="Petit J.-L."/>
            <person name="Stange-Thomann N."/>
            <person name="Mauceli E."/>
            <person name="Bouneau L."/>
            <person name="Fischer C."/>
            <person name="Ozouf-Costaz C."/>
            <person name="Bernot A."/>
            <person name="Nicaud S."/>
            <person name="Jaffe D."/>
            <person name="Fisher S."/>
            <person name="Lutfalla G."/>
            <person name="Dossat C."/>
            <person name="Segurens B."/>
            <person name="Dasilva C."/>
            <person name="Salanoubat M."/>
            <person name="Levy M."/>
            <person name="Boudet N."/>
            <person name="Castellano S."/>
            <person name="Anthouard V."/>
            <person name="Jubin C."/>
            <person name="Castelli V."/>
            <person name="Katinka M."/>
            <person name="Vacherie B."/>
            <person name="Biemont C."/>
            <person name="Skalli Z."/>
            <person name="Cattolico L."/>
            <person name="Poulain J."/>
            <person name="De Berardinis V."/>
            <person name="Cruaud C."/>
            <person name="Duprat S."/>
            <person name="Brottier P."/>
            <person name="Coutanceau J.-P."/>
            <person name="Gouzy J."/>
            <person name="Parra G."/>
            <person name="Lardier G."/>
            <person name="Chapple C."/>
            <person name="McKernan K.J."/>
            <person name="McEwan P."/>
            <person name="Bosak S."/>
            <person name="Kellis M."/>
            <person name="Volff J.-N."/>
            <person name="Guigo R."/>
            <person name="Zody M.C."/>
            <person name="Mesirov J."/>
            <person name="Lindblad-Toh K."/>
            <person name="Birren B."/>
            <person name="Nusbaum C."/>
            <person name="Kahn D."/>
            <person name="Robinson-Rechavi M."/>
            <person name="Laudet V."/>
            <person name="Schachter V."/>
            <person name="Quetier F."/>
            <person name="Saurin W."/>
            <person name="Scarpelli C."/>
            <person name="Wincker P."/>
            <person name="Lander E.S."/>
            <person name="Weissenbach J."/>
            <person name="Roest Crollius H."/>
        </authorList>
    </citation>
    <scope>NUCLEOTIDE SEQUENCE [LARGE SCALE GENOMIC DNA]</scope>
</reference>
<sequence length="57" mass="6379">MLRLHHPPLTGRAEESWHPKTLRGVQTSSSGGEPELVCVWTLDQAPRGQNRISSTSW</sequence>
<proteinExistence type="predicted"/>
<dbReference type="AlphaFoldDB" id="Q4RF84"/>
<feature type="region of interest" description="Disordered" evidence="1">
    <location>
        <begin position="1"/>
        <end position="33"/>
    </location>
</feature>
<dbReference type="KEGG" id="tng:GSTEN00035440G001"/>
<protein>
    <submittedName>
        <fullName evidence="2">Chromosome 14 SCAF15120, whole genome shotgun sequence</fullName>
    </submittedName>
</protein>
<organism evidence="2">
    <name type="scientific">Tetraodon nigroviridis</name>
    <name type="common">Spotted green pufferfish</name>
    <name type="synonym">Chelonodon nigroviridis</name>
    <dbReference type="NCBI Taxonomy" id="99883"/>
    <lineage>
        <taxon>Eukaryota</taxon>
        <taxon>Metazoa</taxon>
        <taxon>Chordata</taxon>
        <taxon>Craniata</taxon>
        <taxon>Vertebrata</taxon>
        <taxon>Euteleostomi</taxon>
        <taxon>Actinopterygii</taxon>
        <taxon>Neopterygii</taxon>
        <taxon>Teleostei</taxon>
        <taxon>Neoteleostei</taxon>
        <taxon>Acanthomorphata</taxon>
        <taxon>Eupercaria</taxon>
        <taxon>Tetraodontiformes</taxon>
        <taxon>Tetradontoidea</taxon>
        <taxon>Tetraodontidae</taxon>
        <taxon>Tetraodon</taxon>
    </lineage>
</organism>
<gene>
    <name evidence="2" type="ORF">GSTENG00035440001</name>
</gene>